<organism evidence="3 4">
    <name type="scientific">Cuscuta australis</name>
    <dbReference type="NCBI Taxonomy" id="267555"/>
    <lineage>
        <taxon>Eukaryota</taxon>
        <taxon>Viridiplantae</taxon>
        <taxon>Streptophyta</taxon>
        <taxon>Embryophyta</taxon>
        <taxon>Tracheophyta</taxon>
        <taxon>Spermatophyta</taxon>
        <taxon>Magnoliopsida</taxon>
        <taxon>eudicotyledons</taxon>
        <taxon>Gunneridae</taxon>
        <taxon>Pentapetalae</taxon>
        <taxon>asterids</taxon>
        <taxon>lamiids</taxon>
        <taxon>Solanales</taxon>
        <taxon>Convolvulaceae</taxon>
        <taxon>Cuscuteae</taxon>
        <taxon>Cuscuta</taxon>
        <taxon>Cuscuta subgen. Grammica</taxon>
        <taxon>Cuscuta sect. Cleistogrammica</taxon>
    </lineage>
</organism>
<evidence type="ECO:0000256" key="1">
    <source>
        <dbReference type="SAM" id="Coils"/>
    </source>
</evidence>
<dbReference type="Proteomes" id="UP000249390">
    <property type="component" value="Unassembled WGS sequence"/>
</dbReference>
<dbReference type="PANTHER" id="PTHR48163">
    <property type="entry name" value="BNAC02G25670D PROTEIN"/>
    <property type="match status" value="1"/>
</dbReference>
<feature type="compositionally biased region" description="Basic and acidic residues" evidence="2">
    <location>
        <begin position="216"/>
        <end position="225"/>
    </location>
</feature>
<keyword evidence="4" id="KW-1185">Reference proteome</keyword>
<evidence type="ECO:0000313" key="3">
    <source>
        <dbReference type="EMBL" id="RAL42386.1"/>
    </source>
</evidence>
<evidence type="ECO:0000313" key="4">
    <source>
        <dbReference type="Proteomes" id="UP000249390"/>
    </source>
</evidence>
<evidence type="ECO:0000256" key="2">
    <source>
        <dbReference type="SAM" id="MobiDB-lite"/>
    </source>
</evidence>
<proteinExistence type="predicted"/>
<dbReference type="SUPFAM" id="SSF57997">
    <property type="entry name" value="Tropomyosin"/>
    <property type="match status" value="1"/>
</dbReference>
<sequence length="452" mass="50961">MDSRHASLGRRTLEEIRQKRAAERMIKASSGPDLTIAVASSNDVPQIRRSESGNRLAENDIAGLVSQLQQMQKKNADLEEENKTLISKLWTIEAENDTFQKRLNDLEQNTVPSLRKALRDVAMEKDAAVVSREDLSAQIRTLKKQLKEAEEEQYRAEEDAAALRAELNSLQQQSMSGPPSSTTSVGFSPDHMQTVEKELANLRSLLEQESMLREKEQQRLAEELTRTSTLTSQKQDLEEKLSSLSKKVSEDISQKASGDTFSVKEKEKLEKQLHEMAVAIERLESSRQKLLMEIDSQSSEIERLFEENSNLSSANEEVMGMVVQWENKVKDCLKQNEELRVLLDKIRNEQAGIGNTNDKLMHRGLFGSNKEVENGTQAPSYEADIVSLQDQLVKEQSRAEALSAQVLKLSVQLQQATQAYNGLARIYKPVLRNIEGSLLKMKQDGPEVLLRA</sequence>
<dbReference type="AlphaFoldDB" id="A0A328DA78"/>
<reference evidence="3 4" key="1">
    <citation type="submission" date="2018-06" db="EMBL/GenBank/DDBJ databases">
        <title>The Genome of Cuscuta australis (Dodder) Provides Insight into the Evolution of Plant Parasitism.</title>
        <authorList>
            <person name="Liu H."/>
        </authorList>
    </citation>
    <scope>NUCLEOTIDE SEQUENCE [LARGE SCALE GENOMIC DNA]</scope>
    <source>
        <strain evidence="4">cv. Yunnan</strain>
        <tissue evidence="3">Vines</tissue>
    </source>
</reference>
<feature type="coiled-coil region" evidence="1">
    <location>
        <begin position="385"/>
        <end position="419"/>
    </location>
</feature>
<dbReference type="EMBL" id="NQVE01000175">
    <property type="protein sequence ID" value="RAL42386.1"/>
    <property type="molecule type" value="Genomic_DNA"/>
</dbReference>
<dbReference type="PANTHER" id="PTHR48163:SF2">
    <property type="entry name" value="EXPRESSED PROTEIN"/>
    <property type="match status" value="1"/>
</dbReference>
<protein>
    <submittedName>
        <fullName evidence="3">Uncharacterized protein</fullName>
    </submittedName>
</protein>
<keyword evidence="1" id="KW-0175">Coiled coil</keyword>
<gene>
    <name evidence="3" type="ORF">DM860_012169</name>
</gene>
<comment type="caution">
    <text evidence="3">The sequence shown here is derived from an EMBL/GenBank/DDBJ whole genome shotgun (WGS) entry which is preliminary data.</text>
</comment>
<name>A0A328DA78_9ASTE</name>
<accession>A0A328DA78</accession>
<feature type="region of interest" description="Disordered" evidence="2">
    <location>
        <begin position="216"/>
        <end position="237"/>
    </location>
</feature>